<feature type="domain" description="ASPIC/UnbV" evidence="2">
    <location>
        <begin position="525"/>
        <end position="592"/>
    </location>
</feature>
<organism evidence="3 4">
    <name type="scientific">Chitinophaga japonensis</name>
    <name type="common">Flexibacter japonensis</name>
    <dbReference type="NCBI Taxonomy" id="104662"/>
    <lineage>
        <taxon>Bacteria</taxon>
        <taxon>Pseudomonadati</taxon>
        <taxon>Bacteroidota</taxon>
        <taxon>Chitinophagia</taxon>
        <taxon>Chitinophagales</taxon>
        <taxon>Chitinophagaceae</taxon>
        <taxon>Chitinophaga</taxon>
    </lineage>
</organism>
<dbReference type="EMBL" id="VLLG01000003">
    <property type="protein sequence ID" value="TWI88446.1"/>
    <property type="molecule type" value="Genomic_DNA"/>
</dbReference>
<sequence>MRGHLFIAIAICMVACRQAKQDTLFTALPAAQSGIHFSNDVREADSTGSFINEFGYMGGGVGIGDFNNDGLKDIFFAGNQVSCRLYLNKGNLVFEDITEKAGLRTQQVWATGVSIADVNNDGYDDIFVCTFGRNLVQRAHTLLFINQHDLTFKECATAYGLADTSYSTQAAFFDYDQDGDLDMYLMNYMLNGPNANTILPKDLSGRSPANDKLYRNDGPGKGAGHPVFTDVTLEAGIREDGYGLGLVISDLNNDGWPDIYVANDFLSNDVLWLNNHDGTFTNQVAAALRHQSYSSMGADVADINNDGWPDIATLDMIPEDNERKKLTYSFMSYDRYQAERAMGYQPEFMRNMLQLNNGLHPGAQVPYFSEIGQLAGISETDWSWSVLMTDFDNDGWKDMHITNGIGRDFINADFLDFSNNIMGNTRDKEEQRRRIREKLLSLDHINLRNYLYLNNKDYTFKDVSGKAGVDEPSMSNGAAWADLDNDGDPDLVVNNINKPAFVFVNNARNHWLGIDLAGDSLNRHGFGAKVWVYYNGKAYMQEQSPVRGYCSSVDQRLLFGLGGRSGADSVVVLWPGNRRQVLHRVPSDTVLTLHYKDAAPYSPPPVNRPAPWLEEVTNNVQVAYRHVDNPVNDFNKQRLLPQKYSQQGPYITTGDMNGDGLTDFFAGGAFNFSGKVFLQQPNGTFSARNLLDSTKYQEDADCILLDADSDGDQDLLVTCGDTRYPEESEYYRPRLYLNDGKGNFSLQPAAIPPQVSTIAGCVSAGDYDGDGDPDLFIGGRVSGSYPLSPRAFILQNNGGIFTDVTATVCPDLVKPGMVTAAVWTDMDNDRQTDLVIAGDWMPVRFFKNNHGRLQEVTGATGLQHMNGMWRSLAAFDMDHDGDMDLVAGNYGLNCVYHADTAHPMQLFAADLDGNGSIDPVPFYYIRGRDGQRHSYPAINRGPLAEQVPAVKKQFLYHRDYAKATFEDIFKGRKEGLQAFTCDETRSCFLENLGKGQFRKHPLPMEAQFAPVNAIVCEDVNRDGYTDLLLAGNEYQADVMTGRYDALYGCLLMGGKDQRFRAVPAAASGFAITGDVKDMALIQVSTGERMVVAALNNDSLRVFKINSSRPAMAAR</sequence>
<evidence type="ECO:0000259" key="2">
    <source>
        <dbReference type="Pfam" id="PF07593"/>
    </source>
</evidence>
<dbReference type="InterPro" id="IPR028994">
    <property type="entry name" value="Integrin_alpha_N"/>
</dbReference>
<comment type="caution">
    <text evidence="3">The sequence shown here is derived from an EMBL/GenBank/DDBJ whole genome shotgun (WGS) entry which is preliminary data.</text>
</comment>
<dbReference type="Gene3D" id="2.130.10.130">
    <property type="entry name" value="Integrin alpha, N-terminal"/>
    <property type="match status" value="4"/>
</dbReference>
<dbReference type="InterPro" id="IPR011519">
    <property type="entry name" value="UnbV_ASPIC"/>
</dbReference>
<keyword evidence="4" id="KW-1185">Reference proteome</keyword>
<reference evidence="3 4" key="1">
    <citation type="journal article" date="2013" name="Stand. Genomic Sci.">
        <title>Genomic Encyclopedia of Type Strains, Phase I: The one thousand microbial genomes (KMG-I) project.</title>
        <authorList>
            <person name="Kyrpides N.C."/>
            <person name="Woyke T."/>
            <person name="Eisen J.A."/>
            <person name="Garrity G."/>
            <person name="Lilburn T.G."/>
            <person name="Beck B.J."/>
            <person name="Whitman W.B."/>
            <person name="Hugenholtz P."/>
            <person name="Klenk H.P."/>
        </authorList>
    </citation>
    <scope>NUCLEOTIDE SEQUENCE [LARGE SCALE GENOMIC DNA]</scope>
    <source>
        <strain evidence="3 4">DSM 13484</strain>
    </source>
</reference>
<dbReference type="AlphaFoldDB" id="A0A562T5U0"/>
<dbReference type="Proteomes" id="UP000316778">
    <property type="component" value="Unassembled WGS sequence"/>
</dbReference>
<evidence type="ECO:0000313" key="4">
    <source>
        <dbReference type="Proteomes" id="UP000316778"/>
    </source>
</evidence>
<dbReference type="SUPFAM" id="SSF69318">
    <property type="entry name" value="Integrin alpha N-terminal domain"/>
    <property type="match status" value="3"/>
</dbReference>
<keyword evidence="1" id="KW-0732">Signal</keyword>
<dbReference type="Pfam" id="PF13517">
    <property type="entry name" value="FG-GAP_3"/>
    <property type="match status" value="5"/>
</dbReference>
<dbReference type="RefSeq" id="WP_145713815.1">
    <property type="nucleotide sequence ID" value="NZ_BAAAFY010000001.1"/>
</dbReference>
<protein>
    <submittedName>
        <fullName evidence="3">VCBS repeat protein</fullName>
    </submittedName>
</protein>
<gene>
    <name evidence="3" type="ORF">LX66_2531</name>
</gene>
<dbReference type="Pfam" id="PF07593">
    <property type="entry name" value="UnbV_ASPIC"/>
    <property type="match status" value="1"/>
</dbReference>
<dbReference type="InterPro" id="IPR013517">
    <property type="entry name" value="FG-GAP"/>
</dbReference>
<evidence type="ECO:0000256" key="1">
    <source>
        <dbReference type="ARBA" id="ARBA00022729"/>
    </source>
</evidence>
<dbReference type="InterPro" id="IPR027039">
    <property type="entry name" value="Crtac1"/>
</dbReference>
<dbReference type="PANTHER" id="PTHR16026">
    <property type="entry name" value="CARTILAGE ACIDIC PROTEIN 1"/>
    <property type="match status" value="1"/>
</dbReference>
<name>A0A562T5U0_CHIJA</name>
<evidence type="ECO:0000313" key="3">
    <source>
        <dbReference type="EMBL" id="TWI88446.1"/>
    </source>
</evidence>
<dbReference type="PANTHER" id="PTHR16026:SF0">
    <property type="entry name" value="CARTILAGE ACIDIC PROTEIN 1"/>
    <property type="match status" value="1"/>
</dbReference>
<proteinExistence type="predicted"/>
<accession>A0A562T5U0</accession>